<proteinExistence type="predicted"/>
<evidence type="ECO:0000256" key="2">
    <source>
        <dbReference type="ARBA" id="ARBA00022475"/>
    </source>
</evidence>
<feature type="transmembrane region" description="Helical" evidence="6">
    <location>
        <begin position="291"/>
        <end position="320"/>
    </location>
</feature>
<dbReference type="Pfam" id="PF13520">
    <property type="entry name" value="AA_permease_2"/>
    <property type="match status" value="1"/>
</dbReference>
<keyword evidence="5 6" id="KW-0472">Membrane</keyword>
<dbReference type="InterPro" id="IPR002293">
    <property type="entry name" value="AA/rel_permease1"/>
</dbReference>
<dbReference type="PANTHER" id="PTHR42770">
    <property type="entry name" value="AMINO ACID TRANSPORTER-RELATED"/>
    <property type="match status" value="1"/>
</dbReference>
<evidence type="ECO:0000256" key="4">
    <source>
        <dbReference type="ARBA" id="ARBA00022989"/>
    </source>
</evidence>
<evidence type="ECO:0000256" key="3">
    <source>
        <dbReference type="ARBA" id="ARBA00022692"/>
    </source>
</evidence>
<feature type="transmembrane region" description="Helical" evidence="6">
    <location>
        <begin position="374"/>
        <end position="392"/>
    </location>
</feature>
<accession>A0ABY8WJ23</accession>
<dbReference type="PANTHER" id="PTHR42770:SF16">
    <property type="entry name" value="AMINO ACID PERMEASE"/>
    <property type="match status" value="1"/>
</dbReference>
<feature type="transmembrane region" description="Helical" evidence="6">
    <location>
        <begin position="430"/>
        <end position="450"/>
    </location>
</feature>
<feature type="transmembrane region" description="Helical" evidence="6">
    <location>
        <begin position="341"/>
        <end position="362"/>
    </location>
</feature>
<evidence type="ECO:0000256" key="1">
    <source>
        <dbReference type="ARBA" id="ARBA00004651"/>
    </source>
</evidence>
<feature type="transmembrane region" description="Helical" evidence="6">
    <location>
        <begin position="196"/>
        <end position="220"/>
    </location>
</feature>
<dbReference type="EMBL" id="CP126980">
    <property type="protein sequence ID" value="WIM95745.1"/>
    <property type="molecule type" value="Genomic_DNA"/>
</dbReference>
<keyword evidence="4 6" id="KW-1133">Transmembrane helix</keyword>
<dbReference type="Proteomes" id="UP001240150">
    <property type="component" value="Chromosome"/>
</dbReference>
<dbReference type="InterPro" id="IPR050367">
    <property type="entry name" value="APC_superfamily"/>
</dbReference>
<keyword evidence="2" id="KW-1003">Cell membrane</keyword>
<protein>
    <submittedName>
        <fullName evidence="7">APC family permease</fullName>
    </submittedName>
</protein>
<evidence type="ECO:0000313" key="7">
    <source>
        <dbReference type="EMBL" id="WIM95745.1"/>
    </source>
</evidence>
<name>A0ABY8WJ23_9ACTN</name>
<feature type="transmembrane region" description="Helical" evidence="6">
    <location>
        <begin position="58"/>
        <end position="81"/>
    </location>
</feature>
<sequence length="476" mass="50317">MTAQALDSRSGEQQVERRLTRTYSLGDMVRHAVVFMVLIAPMGIFGNAFQSAGGMAALSYLVGVVVMMMTASSFGILAQAYQAAGSVFTYAGRAISAWVGWLAGWMLQLDYILVPPLLSLVAATNMAAFAPWLPPWGWIVVFVLINTGINLRGLKTTRIAGWVFLALQAVVLGIFVVAAVAALASGAGRGFSLDPFYNSHFTLAVLGTGVSVACLSYLGYDTLAAMAEDAKGGGRQVGRAQIVSLCIVGIAFTAQMYLASLLVKDPAALIANGDPAGTAFYDTVRAAVGPWLATLTALATALAWGVANNMVAQVALSRLLHVMARDGALPKWLGKISVTRLVPTRAILVTAGLSLSICVGMSLRKNGITELLSLVNFGALTSFVVVHLSVLVRNFRAGERRIAGWFRCWVLPVVGIASLVYVMINQNVLAARFGLFWLGIGGVILLVKWARGRSPSMPSLAVTPSVDDAVVVGHRG</sequence>
<evidence type="ECO:0000256" key="6">
    <source>
        <dbReference type="SAM" id="Phobius"/>
    </source>
</evidence>
<feature type="transmembrane region" description="Helical" evidence="6">
    <location>
        <begin position="404"/>
        <end position="424"/>
    </location>
</feature>
<dbReference type="PIRSF" id="PIRSF006060">
    <property type="entry name" value="AA_transporter"/>
    <property type="match status" value="1"/>
</dbReference>
<evidence type="ECO:0000256" key="5">
    <source>
        <dbReference type="ARBA" id="ARBA00023136"/>
    </source>
</evidence>
<dbReference type="Gene3D" id="1.20.1740.10">
    <property type="entry name" value="Amino acid/polyamine transporter I"/>
    <property type="match status" value="1"/>
</dbReference>
<feature type="transmembrane region" description="Helical" evidence="6">
    <location>
        <begin position="136"/>
        <end position="154"/>
    </location>
</feature>
<organism evidence="7 8">
    <name type="scientific">Actinoplanes oblitus</name>
    <dbReference type="NCBI Taxonomy" id="3040509"/>
    <lineage>
        <taxon>Bacteria</taxon>
        <taxon>Bacillati</taxon>
        <taxon>Actinomycetota</taxon>
        <taxon>Actinomycetes</taxon>
        <taxon>Micromonosporales</taxon>
        <taxon>Micromonosporaceae</taxon>
        <taxon>Actinoplanes</taxon>
    </lineage>
</organism>
<feature type="transmembrane region" description="Helical" evidence="6">
    <location>
        <begin position="28"/>
        <end position="46"/>
    </location>
</feature>
<evidence type="ECO:0000313" key="8">
    <source>
        <dbReference type="Proteomes" id="UP001240150"/>
    </source>
</evidence>
<keyword evidence="3 6" id="KW-0812">Transmembrane</keyword>
<comment type="subcellular location">
    <subcellularLocation>
        <location evidence="1">Cell membrane</location>
        <topology evidence="1">Multi-pass membrane protein</topology>
    </subcellularLocation>
</comment>
<dbReference type="RefSeq" id="WP_284917057.1">
    <property type="nucleotide sequence ID" value="NZ_CP126980.1"/>
</dbReference>
<feature type="transmembrane region" description="Helical" evidence="6">
    <location>
        <begin position="240"/>
        <end position="259"/>
    </location>
</feature>
<gene>
    <name evidence="7" type="ORF">ACTOB_007875</name>
</gene>
<keyword evidence="8" id="KW-1185">Reference proteome</keyword>
<feature type="transmembrane region" description="Helical" evidence="6">
    <location>
        <begin position="161"/>
        <end position="184"/>
    </location>
</feature>
<feature type="transmembrane region" description="Helical" evidence="6">
    <location>
        <begin position="87"/>
        <end position="104"/>
    </location>
</feature>
<reference evidence="7 8" key="1">
    <citation type="submission" date="2023-06" db="EMBL/GenBank/DDBJ databases">
        <authorList>
            <person name="Yushchuk O."/>
            <person name="Binda E."/>
            <person name="Ruckert-Reed C."/>
            <person name="Fedorenko V."/>
            <person name="Kalinowski J."/>
            <person name="Marinelli F."/>
        </authorList>
    </citation>
    <scope>NUCLEOTIDE SEQUENCE [LARGE SCALE GENOMIC DNA]</scope>
    <source>
        <strain evidence="7 8">NRRL 3884</strain>
    </source>
</reference>